<dbReference type="Pfam" id="PF01883">
    <property type="entry name" value="FeS_assembly_P"/>
    <property type="match status" value="1"/>
</dbReference>
<evidence type="ECO:0000259" key="1">
    <source>
        <dbReference type="Pfam" id="PF01883"/>
    </source>
</evidence>
<dbReference type="InterPro" id="IPR002744">
    <property type="entry name" value="MIP18-like"/>
</dbReference>
<protein>
    <submittedName>
        <fullName evidence="2">Fe-S protein maturation auxiliary factor SufT</fullName>
    </submittedName>
</protein>
<sequence length="105" mass="11748">MLSDDMVRSALKNVVDPEIGVNIVDLGLIYNVDIRDEGRQIVVDMTLTTPACPAGPQIIDQAHKEVKALEVIHPSLNDVNINLVWTPFWNPEMMSQDAKDELGYF</sequence>
<name>A0ABP9WV85_9CHLR</name>
<dbReference type="PANTHER" id="PTHR42831">
    <property type="entry name" value="FE-S PROTEIN MATURATION AUXILIARY FACTOR YITW"/>
    <property type="match status" value="1"/>
</dbReference>
<feature type="domain" description="MIP18 family-like" evidence="1">
    <location>
        <begin position="5"/>
        <end position="70"/>
    </location>
</feature>
<dbReference type="Gene3D" id="3.30.300.130">
    <property type="entry name" value="Fe-S cluster assembly (FSCA)"/>
    <property type="match status" value="1"/>
</dbReference>
<comment type="caution">
    <text evidence="2">The sequence shown here is derived from an EMBL/GenBank/DDBJ whole genome shotgun (WGS) entry which is preliminary data.</text>
</comment>
<dbReference type="EMBL" id="BAABRU010000003">
    <property type="protein sequence ID" value="GAA5527099.1"/>
    <property type="molecule type" value="Genomic_DNA"/>
</dbReference>
<evidence type="ECO:0000313" key="2">
    <source>
        <dbReference type="EMBL" id="GAA5527099.1"/>
    </source>
</evidence>
<dbReference type="Proteomes" id="UP001428290">
    <property type="component" value="Unassembled WGS sequence"/>
</dbReference>
<dbReference type="InterPro" id="IPR052339">
    <property type="entry name" value="Fe-S_Maturation_MIP18"/>
</dbReference>
<evidence type="ECO:0000313" key="3">
    <source>
        <dbReference type="Proteomes" id="UP001428290"/>
    </source>
</evidence>
<dbReference type="InterPro" id="IPR034904">
    <property type="entry name" value="FSCA_dom_sf"/>
</dbReference>
<dbReference type="RefSeq" id="WP_110515384.1">
    <property type="nucleotide sequence ID" value="NZ_BAABRU010000003.1"/>
</dbReference>
<organism evidence="2 3">
    <name type="scientific">Herpetosiphon gulosus</name>
    <dbReference type="NCBI Taxonomy" id="1973496"/>
    <lineage>
        <taxon>Bacteria</taxon>
        <taxon>Bacillati</taxon>
        <taxon>Chloroflexota</taxon>
        <taxon>Chloroflexia</taxon>
        <taxon>Herpetosiphonales</taxon>
        <taxon>Herpetosiphonaceae</taxon>
        <taxon>Herpetosiphon</taxon>
    </lineage>
</organism>
<accession>A0ABP9WV85</accession>
<dbReference type="SUPFAM" id="SSF117916">
    <property type="entry name" value="Fe-S cluster assembly (FSCA) domain-like"/>
    <property type="match status" value="1"/>
</dbReference>
<proteinExistence type="predicted"/>
<dbReference type="PANTHER" id="PTHR42831:SF1">
    <property type="entry name" value="FE-S PROTEIN MATURATION AUXILIARY FACTOR YITW"/>
    <property type="match status" value="1"/>
</dbReference>
<reference evidence="2 3" key="1">
    <citation type="submission" date="2024-02" db="EMBL/GenBank/DDBJ databases">
        <title>Herpetosiphon gulosus NBRC 112829.</title>
        <authorList>
            <person name="Ichikawa N."/>
            <person name="Katano-Makiyama Y."/>
            <person name="Hidaka K."/>
        </authorList>
    </citation>
    <scope>NUCLEOTIDE SEQUENCE [LARGE SCALE GENOMIC DNA]</scope>
    <source>
        <strain evidence="2 3">NBRC 112829</strain>
    </source>
</reference>
<gene>
    <name evidence="2" type="primary">sufT</name>
    <name evidence="2" type="ORF">Hgul01_00881</name>
</gene>
<keyword evidence="3" id="KW-1185">Reference proteome</keyword>